<dbReference type="PANTHER" id="PTHR11455">
    <property type="entry name" value="CRYPTOCHROME"/>
    <property type="match status" value="1"/>
</dbReference>
<dbReference type="Gene3D" id="1.25.40.80">
    <property type="match status" value="1"/>
</dbReference>
<feature type="site" description="Electron transfer via tryptophanyl radical" evidence="7">
    <location>
        <position position="305"/>
    </location>
</feature>
<comment type="cofactor">
    <cofactor evidence="8">
        <name>(6R)-5,10-methylene-5,6,7,8-tetrahydrofolate</name>
        <dbReference type="ChEBI" id="CHEBI:15636"/>
    </cofactor>
    <text evidence="8">Binds 1 5,10-methenyltetrahydrofolate (MTHF) per subunit.</text>
</comment>
<evidence type="ECO:0000256" key="8">
    <source>
        <dbReference type="RuleBase" id="RU367151"/>
    </source>
</evidence>
<evidence type="ECO:0000256" key="7">
    <source>
        <dbReference type="PIRSR" id="PIRSR602081-2"/>
    </source>
</evidence>
<dbReference type="SUPFAM" id="SSF48173">
    <property type="entry name" value="Cryptochrome/photolyase FAD-binding domain"/>
    <property type="match status" value="1"/>
</dbReference>
<dbReference type="GO" id="GO:0000719">
    <property type="term" value="P:photoreactive repair"/>
    <property type="evidence" value="ECO:0007669"/>
    <property type="project" value="TreeGrafter"/>
</dbReference>
<protein>
    <recommendedName>
        <fullName evidence="2 8">Cryptochrome DASH</fullName>
    </recommendedName>
</protein>
<dbReference type="Pfam" id="PF00875">
    <property type="entry name" value="DNA_photolyase"/>
    <property type="match status" value="1"/>
</dbReference>
<dbReference type="Pfam" id="PF03441">
    <property type="entry name" value="FAD_binding_7"/>
    <property type="match status" value="1"/>
</dbReference>
<comment type="similarity">
    <text evidence="1 8">Belongs to the DNA photolyase class-1 family.</text>
</comment>
<reference evidence="10 11" key="1">
    <citation type="submission" date="2019-08" db="EMBL/GenBank/DDBJ databases">
        <title>Genome of Luteibaculum oceani JCM 18817.</title>
        <authorList>
            <person name="Bowman J.P."/>
        </authorList>
    </citation>
    <scope>NUCLEOTIDE SEQUENCE [LARGE SCALE GENOMIC DNA]</scope>
    <source>
        <strain evidence="10 11">JCM 18817</strain>
    </source>
</reference>
<dbReference type="InterPro" id="IPR002081">
    <property type="entry name" value="Cryptochrome/DNA_photolyase_1"/>
</dbReference>
<dbReference type="OrthoDB" id="9772484at2"/>
<evidence type="ECO:0000256" key="4">
    <source>
        <dbReference type="ARBA" id="ARBA00022827"/>
    </source>
</evidence>
<dbReference type="EMBL" id="VORB01000010">
    <property type="protein sequence ID" value="TXC76194.1"/>
    <property type="molecule type" value="Genomic_DNA"/>
</dbReference>
<evidence type="ECO:0000256" key="1">
    <source>
        <dbReference type="ARBA" id="ARBA00005862"/>
    </source>
</evidence>
<feature type="domain" description="Photolyase/cryptochrome alpha/beta" evidence="9">
    <location>
        <begin position="2"/>
        <end position="131"/>
    </location>
</feature>
<feature type="binding site" evidence="6">
    <location>
        <begin position="232"/>
        <end position="236"/>
    </location>
    <ligand>
        <name>FAD</name>
        <dbReference type="ChEBI" id="CHEBI:57692"/>
    </ligand>
</feature>
<keyword evidence="4 6" id="KW-0274">FAD</keyword>
<dbReference type="Proteomes" id="UP000321168">
    <property type="component" value="Unassembled WGS sequence"/>
</dbReference>
<dbReference type="InterPro" id="IPR036155">
    <property type="entry name" value="Crypto/Photolyase_N_sf"/>
</dbReference>
<comment type="function">
    <text evidence="8">May have a photoreceptor function.</text>
</comment>
<evidence type="ECO:0000256" key="6">
    <source>
        <dbReference type="PIRSR" id="PIRSR602081-1"/>
    </source>
</evidence>
<evidence type="ECO:0000256" key="3">
    <source>
        <dbReference type="ARBA" id="ARBA00022630"/>
    </source>
</evidence>
<evidence type="ECO:0000256" key="2">
    <source>
        <dbReference type="ARBA" id="ARBA00017881"/>
    </source>
</evidence>
<evidence type="ECO:0000256" key="5">
    <source>
        <dbReference type="ARBA" id="ARBA00022991"/>
    </source>
</evidence>
<comment type="cofactor">
    <cofactor evidence="6 8">
        <name>FAD</name>
        <dbReference type="ChEBI" id="CHEBI:57692"/>
    </cofactor>
    <text evidence="6 8">Binds 1 FAD per subunit.</text>
</comment>
<dbReference type="Gene3D" id="1.10.579.10">
    <property type="entry name" value="DNA Cyclobutane Dipyrimidine Photolyase, subunit A, domain 3"/>
    <property type="match status" value="1"/>
</dbReference>
<dbReference type="InterPro" id="IPR014729">
    <property type="entry name" value="Rossmann-like_a/b/a_fold"/>
</dbReference>
<dbReference type="GO" id="GO:0071949">
    <property type="term" value="F:FAD binding"/>
    <property type="evidence" value="ECO:0007669"/>
    <property type="project" value="TreeGrafter"/>
</dbReference>
<dbReference type="PRINTS" id="PR00147">
    <property type="entry name" value="DNAPHOTLYASE"/>
</dbReference>
<dbReference type="PANTHER" id="PTHR11455:SF22">
    <property type="entry name" value="CRYPTOCHROME DASH"/>
    <property type="match status" value="1"/>
</dbReference>
<organism evidence="10 11">
    <name type="scientific">Luteibaculum oceani</name>
    <dbReference type="NCBI Taxonomy" id="1294296"/>
    <lineage>
        <taxon>Bacteria</taxon>
        <taxon>Pseudomonadati</taxon>
        <taxon>Bacteroidota</taxon>
        <taxon>Flavobacteriia</taxon>
        <taxon>Flavobacteriales</taxon>
        <taxon>Luteibaculaceae</taxon>
        <taxon>Luteibaculum</taxon>
    </lineage>
</organism>
<feature type="binding site" evidence="6">
    <location>
        <position position="219"/>
    </location>
    <ligand>
        <name>FAD</name>
        <dbReference type="ChEBI" id="CHEBI:57692"/>
    </ligand>
</feature>
<dbReference type="PROSITE" id="PS51645">
    <property type="entry name" value="PHR_CRY_ALPHA_BETA"/>
    <property type="match status" value="1"/>
</dbReference>
<evidence type="ECO:0000313" key="10">
    <source>
        <dbReference type="EMBL" id="TXC76194.1"/>
    </source>
</evidence>
<keyword evidence="5 8" id="KW-0157">Chromophore</keyword>
<sequence>MKKGLYWFRNNHRLDDNPSLNFAVNNYDELHYIYVLDPSQFEDTAWSFPRMGTWRLAFLVESLTTLQTELNNKGAALTFKIGKPSEIIPITCKELGIRELVCSSEPAIWERNELQEVGQTLTIHQRRDGNLIDQLPFSMDMFPKGFSGFRKKVERHLNIRPTLSTPLSFPGNNQKLKSDPFPDTMGRAKYGALSLPGGEIAAQMRLHYYLHASKKVSSYKQTRNGMLGEDYSSKLSPFLAFGNISPVRIYHELKKYEEENQANESTYWLFFELVWREYFRYCAELYGSKMFVSQGVSGVELNPKWNKKLFQKWCKGETGNDFVDANMIELNQTGFMSNRGRQNVASFLIHELGQPWDAGAAYFEKQLIDYDPSANWGNWQYIAGVFSDGKKKIFDIEWQAAHYDPDGKYRSYWLNRL</sequence>
<dbReference type="RefSeq" id="WP_147015196.1">
    <property type="nucleotide sequence ID" value="NZ_VORB01000010.1"/>
</dbReference>
<dbReference type="InterPro" id="IPR036134">
    <property type="entry name" value="Crypto/Photolyase_FAD-like_sf"/>
</dbReference>
<dbReference type="SUPFAM" id="SSF52425">
    <property type="entry name" value="Cryptochrome/photolyase, N-terminal domain"/>
    <property type="match status" value="1"/>
</dbReference>
<dbReference type="InterPro" id="IPR005101">
    <property type="entry name" value="Cryptochr/Photolyase_FAD-bd"/>
</dbReference>
<feature type="site" description="Electron transfer via tryptophanyl radical" evidence="7">
    <location>
        <position position="379"/>
    </location>
</feature>
<dbReference type="InterPro" id="IPR014133">
    <property type="entry name" value="Cry_DASH"/>
</dbReference>
<dbReference type="Gene3D" id="3.40.50.620">
    <property type="entry name" value="HUPs"/>
    <property type="match status" value="1"/>
</dbReference>
<gene>
    <name evidence="10" type="ORF">FRX97_10610</name>
</gene>
<dbReference type="GO" id="GO:0003677">
    <property type="term" value="F:DNA binding"/>
    <property type="evidence" value="ECO:0007669"/>
    <property type="project" value="TreeGrafter"/>
</dbReference>
<dbReference type="InterPro" id="IPR006050">
    <property type="entry name" value="DNA_photolyase_N"/>
</dbReference>
<accession>A0A5C6UUC7</accession>
<evidence type="ECO:0000313" key="11">
    <source>
        <dbReference type="Proteomes" id="UP000321168"/>
    </source>
</evidence>
<dbReference type="AlphaFoldDB" id="A0A5C6UUC7"/>
<proteinExistence type="inferred from homology"/>
<comment type="caution">
    <text evidence="10">The sequence shown here is derived from an EMBL/GenBank/DDBJ whole genome shotgun (WGS) entry which is preliminary data.</text>
</comment>
<dbReference type="GO" id="GO:0003904">
    <property type="term" value="F:deoxyribodipyrimidine photo-lyase activity"/>
    <property type="evidence" value="ECO:0007669"/>
    <property type="project" value="TreeGrafter"/>
</dbReference>
<keyword evidence="3 6" id="KW-0285">Flavoprotein</keyword>
<keyword evidence="11" id="KW-1185">Reference proteome</keyword>
<name>A0A5C6UUC7_9FLAO</name>
<feature type="site" description="Electron transfer via tryptophanyl radical" evidence="7">
    <location>
        <position position="356"/>
    </location>
</feature>
<dbReference type="NCBIfam" id="TIGR02765">
    <property type="entry name" value="crypto_DASH"/>
    <property type="match status" value="1"/>
</dbReference>
<feature type="binding site" evidence="6">
    <location>
        <begin position="369"/>
        <end position="371"/>
    </location>
    <ligand>
        <name>FAD</name>
        <dbReference type="ChEBI" id="CHEBI:57692"/>
    </ligand>
</feature>
<evidence type="ECO:0000259" key="9">
    <source>
        <dbReference type="PROSITE" id="PS51645"/>
    </source>
</evidence>